<evidence type="ECO:0000313" key="3">
    <source>
        <dbReference type="EMBL" id="EDQ87651.1"/>
    </source>
</evidence>
<protein>
    <recommendedName>
        <fullName evidence="2">HD domain-containing protein</fullName>
    </recommendedName>
</protein>
<feature type="region of interest" description="Disordered" evidence="1">
    <location>
        <begin position="16"/>
        <end position="40"/>
    </location>
</feature>
<dbReference type="InterPro" id="IPR006675">
    <property type="entry name" value="HDIG_dom"/>
</dbReference>
<feature type="domain" description="HD" evidence="2">
    <location>
        <begin position="53"/>
        <end position="135"/>
    </location>
</feature>
<dbReference type="InterPro" id="IPR006674">
    <property type="entry name" value="HD_domain"/>
</dbReference>
<dbReference type="eggNOG" id="ENOG502RZKR">
    <property type="taxonomic scope" value="Eukaryota"/>
</dbReference>
<proteinExistence type="predicted"/>
<accession>A9V464</accession>
<evidence type="ECO:0000256" key="1">
    <source>
        <dbReference type="SAM" id="MobiDB-lite"/>
    </source>
</evidence>
<sequence>MDQVVDRVIALYMDNQRAYDDNPPSPGTTVGEEDGPGDAGRGYEDVNLAISFIDHALQAAQQAVQAQVDEETVVAALLHDIGWLAPKPKDATKLTSADEKIFLAKHDQVGASMLRQLGFTERLARLVEGHVQAKRYLTFKEADYYENLSAGSKFTLKHQGGPMSASEASAFEAEDDFPLYCLMRRWDEAAKIPDMKLPAFDSYRAAIRRCLSAGLWQPRRGYDVNDLLTESDLQSFQNQGAATALEPHLPISTARPSLNL</sequence>
<evidence type="ECO:0000259" key="2">
    <source>
        <dbReference type="Pfam" id="PF01966"/>
    </source>
</evidence>
<dbReference type="InParanoid" id="A9V464"/>
<dbReference type="OMA" id="LMRRWDE"/>
<dbReference type="SUPFAM" id="SSF109604">
    <property type="entry name" value="HD-domain/PDEase-like"/>
    <property type="match status" value="1"/>
</dbReference>
<reference evidence="3 4" key="1">
    <citation type="journal article" date="2008" name="Nature">
        <title>The genome of the choanoflagellate Monosiga brevicollis and the origin of metazoans.</title>
        <authorList>
            <consortium name="JGI Sequencing"/>
            <person name="King N."/>
            <person name="Westbrook M.J."/>
            <person name="Young S.L."/>
            <person name="Kuo A."/>
            <person name="Abedin M."/>
            <person name="Chapman J."/>
            <person name="Fairclough S."/>
            <person name="Hellsten U."/>
            <person name="Isogai Y."/>
            <person name="Letunic I."/>
            <person name="Marr M."/>
            <person name="Pincus D."/>
            <person name="Putnam N."/>
            <person name="Rokas A."/>
            <person name="Wright K.J."/>
            <person name="Zuzow R."/>
            <person name="Dirks W."/>
            <person name="Good M."/>
            <person name="Goodstein D."/>
            <person name="Lemons D."/>
            <person name="Li W."/>
            <person name="Lyons J.B."/>
            <person name="Morris A."/>
            <person name="Nichols S."/>
            <person name="Richter D.J."/>
            <person name="Salamov A."/>
            <person name="Bork P."/>
            <person name="Lim W.A."/>
            <person name="Manning G."/>
            <person name="Miller W.T."/>
            <person name="McGinnis W."/>
            <person name="Shapiro H."/>
            <person name="Tjian R."/>
            <person name="Grigoriev I.V."/>
            <person name="Rokhsar D."/>
        </authorList>
    </citation>
    <scope>NUCLEOTIDE SEQUENCE [LARGE SCALE GENOMIC DNA]</scope>
    <source>
        <strain evidence="4">MX1 / ATCC 50154</strain>
    </source>
</reference>
<keyword evidence="4" id="KW-1185">Reference proteome</keyword>
<dbReference type="AlphaFoldDB" id="A9V464"/>
<dbReference type="KEGG" id="mbr:MONBRDRAFT_9769"/>
<evidence type="ECO:0000313" key="4">
    <source>
        <dbReference type="Proteomes" id="UP000001357"/>
    </source>
</evidence>
<organism evidence="3 4">
    <name type="scientific">Monosiga brevicollis</name>
    <name type="common">Choanoflagellate</name>
    <dbReference type="NCBI Taxonomy" id="81824"/>
    <lineage>
        <taxon>Eukaryota</taxon>
        <taxon>Choanoflagellata</taxon>
        <taxon>Craspedida</taxon>
        <taxon>Salpingoecidae</taxon>
        <taxon>Monosiga</taxon>
    </lineage>
</organism>
<dbReference type="Pfam" id="PF01966">
    <property type="entry name" value="HD"/>
    <property type="match status" value="1"/>
</dbReference>
<name>A9V464_MONBE</name>
<dbReference type="EMBL" id="CH991558">
    <property type="protein sequence ID" value="EDQ87651.1"/>
    <property type="molecule type" value="Genomic_DNA"/>
</dbReference>
<dbReference type="NCBIfam" id="TIGR00277">
    <property type="entry name" value="HDIG"/>
    <property type="match status" value="1"/>
</dbReference>
<dbReference type="PANTHER" id="PTHR40202:SF1">
    <property type="entry name" value="HD DOMAIN-CONTAINING PROTEIN"/>
    <property type="match status" value="1"/>
</dbReference>
<dbReference type="PANTHER" id="PTHR40202">
    <property type="match status" value="1"/>
</dbReference>
<dbReference type="InterPro" id="IPR003607">
    <property type="entry name" value="HD/PDEase_dom"/>
</dbReference>
<dbReference type="CDD" id="cd00077">
    <property type="entry name" value="HDc"/>
    <property type="match status" value="1"/>
</dbReference>
<dbReference type="Gene3D" id="1.10.3210.10">
    <property type="entry name" value="Hypothetical protein af1432"/>
    <property type="match status" value="1"/>
</dbReference>
<gene>
    <name evidence="3" type="ORF">MONBRDRAFT_9769</name>
</gene>
<dbReference type="InterPro" id="IPR052567">
    <property type="entry name" value="OP_Dioxygenase"/>
</dbReference>
<dbReference type="GeneID" id="5892826"/>
<dbReference type="Proteomes" id="UP000001357">
    <property type="component" value="Unassembled WGS sequence"/>
</dbReference>
<dbReference type="RefSeq" id="XP_001747571.1">
    <property type="nucleotide sequence ID" value="XM_001747519.1"/>
</dbReference>